<evidence type="ECO:0000313" key="2">
    <source>
        <dbReference type="Proteomes" id="UP001142489"/>
    </source>
</evidence>
<organism evidence="1 2">
    <name type="scientific">Phrynocephalus forsythii</name>
    <dbReference type="NCBI Taxonomy" id="171643"/>
    <lineage>
        <taxon>Eukaryota</taxon>
        <taxon>Metazoa</taxon>
        <taxon>Chordata</taxon>
        <taxon>Craniata</taxon>
        <taxon>Vertebrata</taxon>
        <taxon>Euteleostomi</taxon>
        <taxon>Lepidosauria</taxon>
        <taxon>Squamata</taxon>
        <taxon>Bifurcata</taxon>
        <taxon>Unidentata</taxon>
        <taxon>Episquamata</taxon>
        <taxon>Toxicofera</taxon>
        <taxon>Iguania</taxon>
        <taxon>Acrodonta</taxon>
        <taxon>Agamidae</taxon>
        <taxon>Agaminae</taxon>
        <taxon>Phrynocephalus</taxon>
    </lineage>
</organism>
<keyword evidence="2" id="KW-1185">Reference proteome</keyword>
<protein>
    <submittedName>
        <fullName evidence="1">Uncharacterized protein</fullName>
    </submittedName>
</protein>
<reference evidence="1" key="1">
    <citation type="journal article" date="2023" name="DNA Res.">
        <title>Chromosome-level genome assembly of Phrynocephalus forsythii using third-generation DNA sequencing and Hi-C analysis.</title>
        <authorList>
            <person name="Qi Y."/>
            <person name="Zhao W."/>
            <person name="Zhao Y."/>
            <person name="Niu C."/>
            <person name="Cao S."/>
            <person name="Zhang Y."/>
        </authorList>
    </citation>
    <scope>NUCLEOTIDE SEQUENCE</scope>
    <source>
        <tissue evidence="1">Muscle</tissue>
    </source>
</reference>
<evidence type="ECO:0000313" key="1">
    <source>
        <dbReference type="EMBL" id="KAJ7326948.1"/>
    </source>
</evidence>
<proteinExistence type="predicted"/>
<dbReference type="OrthoDB" id="9028775at2759"/>
<dbReference type="AlphaFoldDB" id="A0A9Q1B154"/>
<dbReference type="EMBL" id="JAPFRF010000007">
    <property type="protein sequence ID" value="KAJ7326948.1"/>
    <property type="molecule type" value="Genomic_DNA"/>
</dbReference>
<comment type="caution">
    <text evidence="1">The sequence shown here is derived from an EMBL/GenBank/DDBJ whole genome shotgun (WGS) entry which is preliminary data.</text>
</comment>
<name>A0A9Q1B154_9SAUR</name>
<accession>A0A9Q1B154</accession>
<gene>
    <name evidence="1" type="ORF">JRQ81_016707</name>
</gene>
<sequence length="131" mass="14624">MIHFTSNMWTGSHHAYLSLMVHWWQLEDVHGLIMASWEGPQGKAPSQPTGYWVALLPTWSMEDSATGRNFAEELLSVWGWAPEGDVKHVYMVMDAGHNMLATLNTAGLKGIMYMAHKLHLVMCNALGLGSQ</sequence>
<dbReference type="Proteomes" id="UP001142489">
    <property type="component" value="Unassembled WGS sequence"/>
</dbReference>